<dbReference type="RefSeq" id="WP_108130980.1">
    <property type="nucleotide sequence ID" value="NZ_QBKP01000041.1"/>
</dbReference>
<reference evidence="1 2" key="1">
    <citation type="submission" date="2018-04" db="EMBL/GenBank/DDBJ databases">
        <title>Genomic Encyclopedia of Archaeal and Bacterial Type Strains, Phase II (KMG-II): from individual species to whole genera.</title>
        <authorList>
            <person name="Goeker M."/>
        </authorList>
    </citation>
    <scope>NUCLEOTIDE SEQUENCE [LARGE SCALE GENOMIC DNA]</scope>
    <source>
        <strain evidence="1 2">DSM 21823</strain>
    </source>
</reference>
<comment type="caution">
    <text evidence="1">The sequence shown here is derived from an EMBL/GenBank/DDBJ whole genome shotgun (WGS) entry which is preliminary data.</text>
</comment>
<dbReference type="InterPro" id="IPR008018">
    <property type="entry name" value="Phage_tail_attach_FII"/>
</dbReference>
<name>A0A2T6A4I1_9RHOB</name>
<gene>
    <name evidence="1" type="ORF">C8N34_14111</name>
</gene>
<evidence type="ECO:0000313" key="1">
    <source>
        <dbReference type="EMBL" id="PTX38717.1"/>
    </source>
</evidence>
<dbReference type="Pfam" id="PF05354">
    <property type="entry name" value="Phage_attach"/>
    <property type="match status" value="1"/>
</dbReference>
<dbReference type="EMBL" id="QBKP01000041">
    <property type="protein sequence ID" value="PTX38717.1"/>
    <property type="molecule type" value="Genomic_DNA"/>
</dbReference>
<evidence type="ECO:0000313" key="2">
    <source>
        <dbReference type="Proteomes" id="UP000244224"/>
    </source>
</evidence>
<dbReference type="OrthoDB" id="7693309at2"/>
<sequence length="106" mass="11267">MTGLFDGVTGLLSGVFGGSVTFLPQVGEGRVVQSVFRETPVEVTGDDGGTVILNMPTWRVRKSDAVAVRGDQIEVSDGRRFIVGPGYISGSPAFDAFVTYRLEPVT</sequence>
<keyword evidence="2" id="KW-1185">Reference proteome</keyword>
<accession>A0A2T6A4I1</accession>
<dbReference type="AlphaFoldDB" id="A0A2T6A4I1"/>
<proteinExistence type="predicted"/>
<organism evidence="1 2">
    <name type="scientific">Gemmobacter caeni</name>
    <dbReference type="NCBI Taxonomy" id="589035"/>
    <lineage>
        <taxon>Bacteria</taxon>
        <taxon>Pseudomonadati</taxon>
        <taxon>Pseudomonadota</taxon>
        <taxon>Alphaproteobacteria</taxon>
        <taxon>Rhodobacterales</taxon>
        <taxon>Paracoccaceae</taxon>
        <taxon>Gemmobacter</taxon>
    </lineage>
</organism>
<protein>
    <submittedName>
        <fullName evidence="1">Uncharacterized protein</fullName>
    </submittedName>
</protein>
<dbReference type="Proteomes" id="UP000244224">
    <property type="component" value="Unassembled WGS sequence"/>
</dbReference>
<dbReference type="GO" id="GO:0019068">
    <property type="term" value="P:virion assembly"/>
    <property type="evidence" value="ECO:0007669"/>
    <property type="project" value="InterPro"/>
</dbReference>